<keyword evidence="2" id="KW-1185">Reference proteome</keyword>
<dbReference type="EMBL" id="SLXH01000024">
    <property type="protein sequence ID" value="TCP15453.1"/>
    <property type="molecule type" value="Genomic_DNA"/>
</dbReference>
<comment type="caution">
    <text evidence="1">The sequence shown here is derived from an EMBL/GenBank/DDBJ whole genome shotgun (WGS) entry which is preliminary data.</text>
</comment>
<reference evidence="1 2" key="1">
    <citation type="submission" date="2019-03" db="EMBL/GenBank/DDBJ databases">
        <title>Genomic Encyclopedia of Type Strains, Phase IV (KMG-IV): sequencing the most valuable type-strain genomes for metagenomic binning, comparative biology and taxonomic classification.</title>
        <authorList>
            <person name="Goeker M."/>
        </authorList>
    </citation>
    <scope>NUCLEOTIDE SEQUENCE [LARGE SCALE GENOMIC DNA]</scope>
    <source>
        <strain evidence="1 2">DSM 1837</strain>
    </source>
</reference>
<protein>
    <submittedName>
        <fullName evidence="1">Uncharacterized protein</fullName>
    </submittedName>
</protein>
<proteinExistence type="predicted"/>
<name>A0A4R2N4Q0_9BURK</name>
<dbReference type="Proteomes" id="UP000295182">
    <property type="component" value="Unassembled WGS sequence"/>
</dbReference>
<dbReference type="AlphaFoldDB" id="A0A4R2N4Q0"/>
<evidence type="ECO:0000313" key="1">
    <source>
        <dbReference type="EMBL" id="TCP15453.1"/>
    </source>
</evidence>
<gene>
    <name evidence="1" type="ORF">EV674_12440</name>
</gene>
<evidence type="ECO:0000313" key="2">
    <source>
        <dbReference type="Proteomes" id="UP000295182"/>
    </source>
</evidence>
<organism evidence="1 2">
    <name type="scientific">Simplicispira metamorpha</name>
    <dbReference type="NCBI Taxonomy" id="80881"/>
    <lineage>
        <taxon>Bacteria</taxon>
        <taxon>Pseudomonadati</taxon>
        <taxon>Pseudomonadota</taxon>
        <taxon>Betaproteobacteria</taxon>
        <taxon>Burkholderiales</taxon>
        <taxon>Comamonadaceae</taxon>
        <taxon>Simplicispira</taxon>
    </lineage>
</organism>
<accession>A0A4R2N4Q0</accession>
<sequence>MTRPCPQHLHRVTTLLRVTAHAWALPARTAHPAAAQRPA</sequence>